<dbReference type="InterPro" id="IPR020084">
    <property type="entry name" value="NUDIX_hydrolase_CS"/>
</dbReference>
<dbReference type="AlphaFoldDB" id="A0A653D941"/>
<keyword evidence="4" id="KW-0378">Hydrolase</keyword>
<accession>A0A653D941</accession>
<evidence type="ECO:0000313" key="7">
    <source>
        <dbReference type="EMBL" id="VEN56670.1"/>
    </source>
</evidence>
<evidence type="ECO:0000256" key="2">
    <source>
        <dbReference type="ARBA" id="ARBA00018911"/>
    </source>
</evidence>
<evidence type="ECO:0000256" key="4">
    <source>
        <dbReference type="ARBA" id="ARBA00022801"/>
    </source>
</evidence>
<dbReference type="PROSITE" id="PS51462">
    <property type="entry name" value="NUDIX"/>
    <property type="match status" value="1"/>
</dbReference>
<dbReference type="EMBL" id="CAACVG010011949">
    <property type="protein sequence ID" value="VEN59213.1"/>
    <property type="molecule type" value="Genomic_DNA"/>
</dbReference>
<sequence>MAGNKVAAGFVVFRKVCKKIEYLLLQTSYGIHHWTPPKGHVDPGETEMIAAIRETNEEAGLDKDEIKIYEDCKKILHYEANGKPKTVIYWLAELINPNTQVKLSDEHQDFKWLELQEACEYAVYKELQEVFIDFEKYINTNIK</sequence>
<dbReference type="GO" id="GO:0004081">
    <property type="term" value="F:bis(5'-nucleosyl)-tetraphosphatase (asymmetrical) activity"/>
    <property type="evidence" value="ECO:0007669"/>
    <property type="project" value="TreeGrafter"/>
</dbReference>
<dbReference type="SUPFAM" id="SSF55811">
    <property type="entry name" value="Nudix"/>
    <property type="match status" value="1"/>
</dbReference>
<dbReference type="InterPro" id="IPR003565">
    <property type="entry name" value="Tetra_PHTase"/>
</dbReference>
<dbReference type="PRINTS" id="PR01405">
    <property type="entry name" value="TETRPHPHTASE"/>
</dbReference>
<dbReference type="CDD" id="cd03428">
    <property type="entry name" value="NUDIX_Ap4A_Nudt2"/>
    <property type="match status" value="1"/>
</dbReference>
<evidence type="ECO:0000256" key="5">
    <source>
        <dbReference type="ARBA" id="ARBA00032644"/>
    </source>
</evidence>
<organism evidence="7 9">
    <name type="scientific">Callosobruchus maculatus</name>
    <name type="common">Southern cowpea weevil</name>
    <name type="synonym">Pulse bruchid</name>
    <dbReference type="NCBI Taxonomy" id="64391"/>
    <lineage>
        <taxon>Eukaryota</taxon>
        <taxon>Metazoa</taxon>
        <taxon>Ecdysozoa</taxon>
        <taxon>Arthropoda</taxon>
        <taxon>Hexapoda</taxon>
        <taxon>Insecta</taxon>
        <taxon>Pterygota</taxon>
        <taxon>Neoptera</taxon>
        <taxon>Endopterygota</taxon>
        <taxon>Coleoptera</taxon>
        <taxon>Polyphaga</taxon>
        <taxon>Cucujiformia</taxon>
        <taxon>Chrysomeloidea</taxon>
        <taxon>Chrysomelidae</taxon>
        <taxon>Bruchinae</taxon>
        <taxon>Bruchini</taxon>
        <taxon>Callosobruchus</taxon>
    </lineage>
</organism>
<reference evidence="7 9" key="1">
    <citation type="submission" date="2019-01" db="EMBL/GenBank/DDBJ databases">
        <authorList>
            <person name="Sayadi A."/>
        </authorList>
    </citation>
    <scope>NUCLEOTIDE SEQUENCE [LARGE SCALE GENOMIC DNA]</scope>
</reference>
<dbReference type="Gene3D" id="3.90.79.10">
    <property type="entry name" value="Nucleoside Triphosphate Pyrophosphohydrolase"/>
    <property type="match status" value="1"/>
</dbReference>
<dbReference type="EMBL" id="CAACVG010010816">
    <property type="protein sequence ID" value="VEN56670.1"/>
    <property type="molecule type" value="Genomic_DNA"/>
</dbReference>
<dbReference type="GO" id="GO:0000166">
    <property type="term" value="F:nucleotide binding"/>
    <property type="evidence" value="ECO:0007669"/>
    <property type="project" value="UniProtKB-KW"/>
</dbReference>
<evidence type="ECO:0000313" key="9">
    <source>
        <dbReference type="Proteomes" id="UP000410492"/>
    </source>
</evidence>
<keyword evidence="3" id="KW-0547">Nucleotide-binding</keyword>
<dbReference type="PANTHER" id="PTHR21340:SF0">
    <property type="entry name" value="BIS(5'-NUCLEOSYL)-TETRAPHOSPHATASE [ASYMMETRICAL]"/>
    <property type="match status" value="1"/>
</dbReference>
<dbReference type="SMR" id="A0A653D941"/>
<evidence type="ECO:0000256" key="1">
    <source>
        <dbReference type="ARBA" id="ARBA00005582"/>
    </source>
</evidence>
<dbReference type="InterPro" id="IPR051325">
    <property type="entry name" value="Nudix_hydrolase_domain"/>
</dbReference>
<name>A0A653D941_CALMS</name>
<proteinExistence type="inferred from homology"/>
<dbReference type="PROSITE" id="PS00893">
    <property type="entry name" value="NUDIX_BOX"/>
    <property type="match status" value="1"/>
</dbReference>
<evidence type="ECO:0000259" key="6">
    <source>
        <dbReference type="PROSITE" id="PS51462"/>
    </source>
</evidence>
<dbReference type="OrthoDB" id="276276at2759"/>
<dbReference type="InterPro" id="IPR015797">
    <property type="entry name" value="NUDIX_hydrolase-like_dom_sf"/>
</dbReference>
<gene>
    <name evidence="7" type="ORF">CALMAC_LOCUS15513</name>
    <name evidence="8" type="ORF">CALMAC_LOCUS17327</name>
</gene>
<dbReference type="Proteomes" id="UP000410492">
    <property type="component" value="Unassembled WGS sequence"/>
</dbReference>
<dbReference type="PANTHER" id="PTHR21340">
    <property type="entry name" value="DIADENOSINE 5,5-P1,P4-TETRAPHOSPHATE PYROPHOSPHOHYDROLASE MUTT"/>
    <property type="match status" value="1"/>
</dbReference>
<dbReference type="InterPro" id="IPR000086">
    <property type="entry name" value="NUDIX_hydrolase_dom"/>
</dbReference>
<dbReference type="GO" id="GO:0006167">
    <property type="term" value="P:AMP biosynthetic process"/>
    <property type="evidence" value="ECO:0007669"/>
    <property type="project" value="TreeGrafter"/>
</dbReference>
<comment type="similarity">
    <text evidence="1">Belongs to the Nudix hydrolase family.</text>
</comment>
<feature type="domain" description="Nudix hydrolase" evidence="6">
    <location>
        <begin position="3"/>
        <end position="136"/>
    </location>
</feature>
<protein>
    <recommendedName>
        <fullName evidence="2">Bis(5'-nucleosyl)-tetraphosphatase [asymmetrical]</fullName>
    </recommendedName>
    <alternativeName>
        <fullName evidence="5">Diadenosine 5',5'''-P1,P4-tetraphosphate asymmetrical hydrolase</fullName>
    </alternativeName>
</protein>
<evidence type="ECO:0000313" key="8">
    <source>
        <dbReference type="EMBL" id="VEN59213.1"/>
    </source>
</evidence>
<dbReference type="GO" id="GO:0006754">
    <property type="term" value="P:ATP biosynthetic process"/>
    <property type="evidence" value="ECO:0007669"/>
    <property type="project" value="TreeGrafter"/>
</dbReference>
<dbReference type="Pfam" id="PF00293">
    <property type="entry name" value="NUDIX"/>
    <property type="match status" value="1"/>
</dbReference>
<evidence type="ECO:0000256" key="3">
    <source>
        <dbReference type="ARBA" id="ARBA00022741"/>
    </source>
</evidence>
<keyword evidence="9" id="KW-1185">Reference proteome</keyword>